<dbReference type="GO" id="GO:0019619">
    <property type="term" value="P:3,4-dihydroxybenzoate catabolic process"/>
    <property type="evidence" value="ECO:0007669"/>
    <property type="project" value="InterPro"/>
</dbReference>
<evidence type="ECO:0000256" key="5">
    <source>
        <dbReference type="ARBA" id="ARBA00016181"/>
    </source>
</evidence>
<dbReference type="InterPro" id="IPR020615">
    <property type="entry name" value="Thiolase_acyl_enz_int_AS"/>
</dbReference>
<dbReference type="FunFam" id="3.40.47.10:FF:000010">
    <property type="entry name" value="Acetyl-CoA acetyltransferase (Thiolase)"/>
    <property type="match status" value="1"/>
</dbReference>
<dbReference type="GO" id="GO:0042619">
    <property type="term" value="P:poly-hydroxybutyrate biosynthetic process"/>
    <property type="evidence" value="ECO:0007669"/>
    <property type="project" value="UniProtKB-KW"/>
</dbReference>
<evidence type="ECO:0000256" key="7">
    <source>
        <dbReference type="ARBA" id="ARBA00022752"/>
    </source>
</evidence>
<dbReference type="RefSeq" id="WP_187542054.1">
    <property type="nucleotide sequence ID" value="NZ_CP060717.1"/>
</dbReference>
<evidence type="ECO:0000256" key="11">
    <source>
        <dbReference type="ARBA" id="ARBA00041222"/>
    </source>
</evidence>
<dbReference type="InterPro" id="IPR020616">
    <property type="entry name" value="Thiolase_N"/>
</dbReference>
<evidence type="ECO:0000256" key="2">
    <source>
        <dbReference type="ARBA" id="ARBA00005071"/>
    </source>
</evidence>
<feature type="active site" description="Proton acceptor" evidence="13">
    <location>
        <position position="356"/>
    </location>
</feature>
<evidence type="ECO:0000256" key="10">
    <source>
        <dbReference type="ARBA" id="ARBA00037924"/>
    </source>
</evidence>
<comment type="pathway">
    <text evidence="2">Aromatic compound metabolism; beta-ketoadipate pathway; acetyl-CoA and succinyl-CoA from 3-oxoadipate: step 2/2.</text>
</comment>
<accession>A0A7G9SB32</accession>
<reference evidence="17 18" key="1">
    <citation type="submission" date="2020-08" db="EMBL/GenBank/DDBJ databases">
        <title>Genome sequence of Sphingomonas rhizophila KACC 19189T.</title>
        <authorList>
            <person name="Hyun D.-W."/>
            <person name="Bae J.-W."/>
        </authorList>
    </citation>
    <scope>NUCLEOTIDE SEQUENCE [LARGE SCALE GENOMIC DNA]</scope>
    <source>
        <strain evidence="17 18">KACC 19189</strain>
    </source>
</reference>
<dbReference type="Pfam" id="PF00108">
    <property type="entry name" value="Thiolase_N"/>
    <property type="match status" value="1"/>
</dbReference>
<dbReference type="InterPro" id="IPR002155">
    <property type="entry name" value="Thiolase"/>
</dbReference>
<feature type="domain" description="Thiolase C-terminal" evidence="16">
    <location>
        <begin position="276"/>
        <end position="399"/>
    </location>
</feature>
<dbReference type="EC" id="2.3.1.174" evidence="4"/>
<feature type="active site" description="Acyl-thioester intermediate" evidence="13">
    <location>
        <position position="90"/>
    </location>
</feature>
<keyword evidence="9 14" id="KW-0012">Acyltransferase</keyword>
<dbReference type="InterPro" id="IPR016039">
    <property type="entry name" value="Thiolase-like"/>
</dbReference>
<dbReference type="SUPFAM" id="SSF53901">
    <property type="entry name" value="Thiolase-like"/>
    <property type="match status" value="2"/>
</dbReference>
<gene>
    <name evidence="17" type="primary">pcaF</name>
    <name evidence="17" type="ORF">H9L12_12855</name>
</gene>
<evidence type="ECO:0000256" key="6">
    <source>
        <dbReference type="ARBA" id="ARBA00022679"/>
    </source>
</evidence>
<dbReference type="PROSITE" id="PS00099">
    <property type="entry name" value="THIOLASE_3"/>
    <property type="match status" value="1"/>
</dbReference>
<evidence type="ECO:0000313" key="17">
    <source>
        <dbReference type="EMBL" id="QNN65057.1"/>
    </source>
</evidence>
<feature type="domain" description="Thiolase N-terminal" evidence="15">
    <location>
        <begin position="5"/>
        <end position="267"/>
    </location>
</feature>
<dbReference type="KEGG" id="srhi:H9L12_12855"/>
<name>A0A7G9SB32_9SPHN</name>
<organism evidence="17 18">
    <name type="scientific">Sphingomonas rhizophila</name>
    <dbReference type="NCBI Taxonomy" id="2071607"/>
    <lineage>
        <taxon>Bacteria</taxon>
        <taxon>Pseudomonadati</taxon>
        <taxon>Pseudomonadota</taxon>
        <taxon>Alphaproteobacteria</taxon>
        <taxon>Sphingomonadales</taxon>
        <taxon>Sphingomonadaceae</taxon>
        <taxon>Sphingomonas</taxon>
    </lineage>
</organism>
<evidence type="ECO:0000256" key="12">
    <source>
        <dbReference type="ARBA" id="ARBA00048527"/>
    </source>
</evidence>
<dbReference type="InterPro" id="IPR020617">
    <property type="entry name" value="Thiolase_C"/>
</dbReference>
<dbReference type="NCBIfam" id="NF006551">
    <property type="entry name" value="PRK09050.1"/>
    <property type="match status" value="1"/>
</dbReference>
<dbReference type="Proteomes" id="UP000515955">
    <property type="component" value="Chromosome"/>
</dbReference>
<dbReference type="PANTHER" id="PTHR18919:SF107">
    <property type="entry name" value="ACETYL-COA ACETYLTRANSFERASE, CYTOSOLIC"/>
    <property type="match status" value="1"/>
</dbReference>
<feature type="active site" description="Proton acceptor" evidence="13">
    <location>
        <position position="386"/>
    </location>
</feature>
<keyword evidence="6 14" id="KW-0808">Transferase</keyword>
<comment type="similarity">
    <text evidence="3 14">Belongs to the thiolase-like superfamily. Thiolase family.</text>
</comment>
<dbReference type="CDD" id="cd00751">
    <property type="entry name" value="thiolase"/>
    <property type="match status" value="1"/>
</dbReference>
<protein>
    <recommendedName>
        <fullName evidence="5">Beta-ketoadipyl-CoA thiolase</fullName>
        <ecNumber evidence="4">2.3.1.174</ecNumber>
    </recommendedName>
    <alternativeName>
        <fullName evidence="11">3-oxoadipyl-CoA thiolase</fullName>
    </alternativeName>
</protein>
<comment type="function">
    <text evidence="1">Catalyzes thiolytic cleavage of beta-ketoadipyl-CoA to succinyl-CoA and acetyl-CoA.</text>
</comment>
<evidence type="ECO:0000256" key="8">
    <source>
        <dbReference type="ARBA" id="ARBA00022797"/>
    </source>
</evidence>
<dbReference type="NCBIfam" id="TIGR01930">
    <property type="entry name" value="AcCoA-C-Actrans"/>
    <property type="match status" value="1"/>
</dbReference>
<comment type="catalytic activity">
    <reaction evidence="12">
        <text>succinyl-CoA + acetyl-CoA = 3-oxoadipyl-CoA + CoA</text>
        <dbReference type="Rhea" id="RHEA:19481"/>
        <dbReference type="ChEBI" id="CHEBI:57287"/>
        <dbReference type="ChEBI" id="CHEBI:57288"/>
        <dbReference type="ChEBI" id="CHEBI:57292"/>
        <dbReference type="ChEBI" id="CHEBI:57348"/>
        <dbReference type="EC" id="2.3.1.174"/>
    </reaction>
</comment>
<dbReference type="Gene3D" id="3.40.47.10">
    <property type="match status" value="1"/>
</dbReference>
<dbReference type="AlphaFoldDB" id="A0A7G9SB32"/>
<dbReference type="PIRSF" id="PIRSF000429">
    <property type="entry name" value="Ac-CoA_Ac_transf"/>
    <property type="match status" value="1"/>
</dbReference>
<comment type="pathway">
    <text evidence="10">Metabolic intermediate biosynthesis; (R)-mevalonate biosynthesis; (R)-mevalonate from acetyl-CoA: step 1/3.</text>
</comment>
<dbReference type="InterPro" id="IPR020613">
    <property type="entry name" value="Thiolase_CS"/>
</dbReference>
<keyword evidence="7" id="KW-0583">PHB biosynthesis</keyword>
<evidence type="ECO:0000313" key="18">
    <source>
        <dbReference type="Proteomes" id="UP000515955"/>
    </source>
</evidence>
<dbReference type="PROSITE" id="PS00737">
    <property type="entry name" value="THIOLASE_2"/>
    <property type="match status" value="1"/>
</dbReference>
<evidence type="ECO:0000256" key="1">
    <source>
        <dbReference type="ARBA" id="ARBA00003720"/>
    </source>
</evidence>
<dbReference type="GO" id="GO:0033812">
    <property type="term" value="F:3-oxoadipyl-CoA thiolase activity"/>
    <property type="evidence" value="ECO:0007669"/>
    <property type="project" value="UniProtKB-EC"/>
</dbReference>
<dbReference type="PANTHER" id="PTHR18919">
    <property type="entry name" value="ACETYL-COA C-ACYLTRANSFERASE"/>
    <property type="match status" value="1"/>
</dbReference>
<proteinExistence type="inferred from homology"/>
<dbReference type="PROSITE" id="PS00098">
    <property type="entry name" value="THIOLASE_1"/>
    <property type="match status" value="1"/>
</dbReference>
<dbReference type="EMBL" id="CP060717">
    <property type="protein sequence ID" value="QNN65057.1"/>
    <property type="molecule type" value="Genomic_DNA"/>
</dbReference>
<evidence type="ECO:0000256" key="9">
    <source>
        <dbReference type="ARBA" id="ARBA00023315"/>
    </source>
</evidence>
<evidence type="ECO:0000259" key="16">
    <source>
        <dbReference type="Pfam" id="PF02803"/>
    </source>
</evidence>
<dbReference type="NCBIfam" id="TIGR02430">
    <property type="entry name" value="pcaF"/>
    <property type="match status" value="1"/>
</dbReference>
<evidence type="ECO:0000256" key="14">
    <source>
        <dbReference type="RuleBase" id="RU003557"/>
    </source>
</evidence>
<dbReference type="InterPro" id="IPR012793">
    <property type="entry name" value="PcaF"/>
</dbReference>
<evidence type="ECO:0000259" key="15">
    <source>
        <dbReference type="Pfam" id="PF00108"/>
    </source>
</evidence>
<dbReference type="Pfam" id="PF02803">
    <property type="entry name" value="Thiolase_C"/>
    <property type="match status" value="1"/>
</dbReference>
<sequence length="400" mass="41414">MTDAFICDAVRTPIGRYGGSLSAVRPDDLLAIPLAALKARNSGVDWTHVDDVIAGCANQAGEDNRNVARMAALLAGLGEAAPGTTINRLCGSGLDAIAMAARAIKAGDADLIVAGGVESMTRAPFVMPKSDTAFGRANAVYDTTIGWRFVNRLMKDRFGIDSMPETAENVAAEYGVSREDQDRFAAESQRRAAAAQASGRLAAEIVPVTIPQRKGEPVTVERDEHPRETTVEKLAQLKPIVRPDGTVTAGNASGVNDGAAAMIIASAAAVERHGLTPRARVLGGSVAGVPPRIMGIGPAPASAKLMDRLGLHIGDFGVVELNEAFAAQGLAVMRELGLPDDAPHVNPNGGAIALGHPLGMSGARLAMTATEELQRSGARRALATMCIGVGQGIALAIERV</sequence>
<keyword evidence="18" id="KW-1185">Reference proteome</keyword>
<keyword evidence="8" id="KW-0058">Aromatic hydrocarbons catabolism</keyword>
<evidence type="ECO:0000256" key="3">
    <source>
        <dbReference type="ARBA" id="ARBA00010982"/>
    </source>
</evidence>
<dbReference type="InterPro" id="IPR020610">
    <property type="entry name" value="Thiolase_AS"/>
</dbReference>
<evidence type="ECO:0000256" key="4">
    <source>
        <dbReference type="ARBA" id="ARBA00012233"/>
    </source>
</evidence>
<evidence type="ECO:0000256" key="13">
    <source>
        <dbReference type="PIRSR" id="PIRSR000429-1"/>
    </source>
</evidence>